<evidence type="ECO:0000313" key="3">
    <source>
        <dbReference type="Proteomes" id="UP000596660"/>
    </source>
</evidence>
<dbReference type="InterPro" id="IPR036047">
    <property type="entry name" value="F-box-like_dom_sf"/>
</dbReference>
<reference evidence="2" key="2">
    <citation type="submission" date="2021-03" db="UniProtKB">
        <authorList>
            <consortium name="EnsemblPlants"/>
        </authorList>
    </citation>
    <scope>IDENTIFICATION</scope>
</reference>
<dbReference type="Proteomes" id="UP000596660">
    <property type="component" value="Unplaced"/>
</dbReference>
<dbReference type="NCBIfam" id="TIGR01640">
    <property type="entry name" value="F_box_assoc_1"/>
    <property type="match status" value="1"/>
</dbReference>
<dbReference type="AlphaFoldDB" id="A0A803LMX9"/>
<dbReference type="Pfam" id="PF07734">
    <property type="entry name" value="FBA_1"/>
    <property type="match status" value="1"/>
</dbReference>
<dbReference type="Gramene" id="AUR62016308-RA">
    <property type="protein sequence ID" value="AUR62016308-RA:cds"/>
    <property type="gene ID" value="AUR62016308"/>
</dbReference>
<protein>
    <recommendedName>
        <fullName evidence="1">F-box associated beta-propeller type 1 domain-containing protein</fullName>
    </recommendedName>
</protein>
<keyword evidence="3" id="KW-1185">Reference proteome</keyword>
<feature type="domain" description="F-box associated beta-propeller type 1" evidence="1">
    <location>
        <begin position="98"/>
        <end position="310"/>
    </location>
</feature>
<evidence type="ECO:0000259" key="1">
    <source>
        <dbReference type="Pfam" id="PF07734"/>
    </source>
</evidence>
<dbReference type="InterPro" id="IPR017451">
    <property type="entry name" value="F-box-assoc_interact_dom"/>
</dbReference>
<dbReference type="PANTHER" id="PTHR31672">
    <property type="entry name" value="BNACNNG10540D PROTEIN"/>
    <property type="match status" value="1"/>
</dbReference>
<accession>A0A803LMX9</accession>
<sequence length="388" mass="45525">MTNTSSLNKLEYESTHTPLPDHIIEENILIRLEVKPLIRLKSVSKGWFSMISGTRFTKKHLKLWYPSNDRSLIVQDDRDNVGEDKYYLSFDENYNVNEFVELRNKYPAFKFNTCVVGSCNGLLCMYNENIMRMYVWNPATNQVRDTYGPVLSNWDDFEMRCTGFGYVSSIDDYKIGCLIFHNETLVIFVYSLKNGLWIQKPKTKWYYELLFEYLHETSAFVCDTLYWFPNRIEDERHYIIGLDLVEEDLVIIPLSIRFPGEFATVRLFQMQGCLTFCLIHGDNGTNHCHVRRMTEYRDMGDAMKWSIAWENDDELDLNYIGNNFVYLFDTGKCLVNKISDQSQQLVLHELSKVSLFGNQLIQEACFVIFQGSPLPILRVLFHLLDMAD</sequence>
<proteinExistence type="predicted"/>
<organism evidence="2 3">
    <name type="scientific">Chenopodium quinoa</name>
    <name type="common">Quinoa</name>
    <dbReference type="NCBI Taxonomy" id="63459"/>
    <lineage>
        <taxon>Eukaryota</taxon>
        <taxon>Viridiplantae</taxon>
        <taxon>Streptophyta</taxon>
        <taxon>Embryophyta</taxon>
        <taxon>Tracheophyta</taxon>
        <taxon>Spermatophyta</taxon>
        <taxon>Magnoliopsida</taxon>
        <taxon>eudicotyledons</taxon>
        <taxon>Gunneridae</taxon>
        <taxon>Pentapetalae</taxon>
        <taxon>Caryophyllales</taxon>
        <taxon>Chenopodiaceae</taxon>
        <taxon>Chenopodioideae</taxon>
        <taxon>Atripliceae</taxon>
        <taxon>Chenopodium</taxon>
    </lineage>
</organism>
<reference evidence="2" key="1">
    <citation type="journal article" date="2017" name="Nature">
        <title>The genome of Chenopodium quinoa.</title>
        <authorList>
            <person name="Jarvis D.E."/>
            <person name="Ho Y.S."/>
            <person name="Lightfoot D.J."/>
            <person name="Schmoeckel S.M."/>
            <person name="Li B."/>
            <person name="Borm T.J.A."/>
            <person name="Ohyanagi H."/>
            <person name="Mineta K."/>
            <person name="Michell C.T."/>
            <person name="Saber N."/>
            <person name="Kharbatia N.M."/>
            <person name="Rupper R.R."/>
            <person name="Sharp A.R."/>
            <person name="Dally N."/>
            <person name="Boughton B.A."/>
            <person name="Woo Y.H."/>
            <person name="Gao G."/>
            <person name="Schijlen E.G.W.M."/>
            <person name="Guo X."/>
            <person name="Momin A.A."/>
            <person name="Negrao S."/>
            <person name="Al-Babili S."/>
            <person name="Gehring C."/>
            <person name="Roessner U."/>
            <person name="Jung C."/>
            <person name="Murphy K."/>
            <person name="Arold S.T."/>
            <person name="Gojobori T."/>
            <person name="van der Linden C.G."/>
            <person name="van Loo E.N."/>
            <person name="Jellen E.N."/>
            <person name="Maughan P.J."/>
            <person name="Tester M."/>
        </authorList>
    </citation>
    <scope>NUCLEOTIDE SEQUENCE [LARGE SCALE GENOMIC DNA]</scope>
    <source>
        <strain evidence="2">cv. PI 614886</strain>
    </source>
</reference>
<dbReference type="InterPro" id="IPR050796">
    <property type="entry name" value="SCF_F-box_component"/>
</dbReference>
<dbReference type="PANTHER" id="PTHR31672:SF13">
    <property type="entry name" value="F-BOX PROTEIN CPR30-LIKE"/>
    <property type="match status" value="1"/>
</dbReference>
<dbReference type="EnsemblPlants" id="AUR62016308-RA">
    <property type="protein sequence ID" value="AUR62016308-RA:cds"/>
    <property type="gene ID" value="AUR62016308"/>
</dbReference>
<gene>
    <name evidence="2" type="primary">LOC110703073</name>
</gene>
<dbReference type="SUPFAM" id="SSF81383">
    <property type="entry name" value="F-box domain"/>
    <property type="match status" value="1"/>
</dbReference>
<dbReference type="InterPro" id="IPR006527">
    <property type="entry name" value="F-box-assoc_dom_typ1"/>
</dbReference>
<evidence type="ECO:0000313" key="2">
    <source>
        <dbReference type="EnsemblPlants" id="AUR62016308-RA:cds"/>
    </source>
</evidence>
<name>A0A803LMX9_CHEQI</name>